<dbReference type="SMART" id="SM00473">
    <property type="entry name" value="PAN_AP"/>
    <property type="match status" value="1"/>
</dbReference>
<evidence type="ECO:0000259" key="4">
    <source>
        <dbReference type="PROSITE" id="PS50948"/>
    </source>
</evidence>
<dbReference type="Pfam" id="PF00024">
    <property type="entry name" value="PAN_1"/>
    <property type="match status" value="1"/>
</dbReference>
<dbReference type="PROSITE" id="PS00615">
    <property type="entry name" value="C_TYPE_LECTIN_1"/>
    <property type="match status" value="1"/>
</dbReference>
<dbReference type="InterPro" id="IPR050111">
    <property type="entry name" value="C-type_lectin/snaclec_domain"/>
</dbReference>
<dbReference type="Proteomes" id="UP001163046">
    <property type="component" value="Unassembled WGS sequence"/>
</dbReference>
<evidence type="ECO:0000259" key="3">
    <source>
        <dbReference type="PROSITE" id="PS50041"/>
    </source>
</evidence>
<proteinExistence type="predicted"/>
<dbReference type="InterPro" id="IPR018378">
    <property type="entry name" value="C-type_lectin_CS"/>
</dbReference>
<comment type="caution">
    <text evidence="5">The sequence shown here is derived from an EMBL/GenBank/DDBJ whole genome shotgun (WGS) entry which is preliminary data.</text>
</comment>
<reference evidence="5" key="1">
    <citation type="submission" date="2023-01" db="EMBL/GenBank/DDBJ databases">
        <title>Genome assembly of the deep-sea coral Lophelia pertusa.</title>
        <authorList>
            <person name="Herrera S."/>
            <person name="Cordes E."/>
        </authorList>
    </citation>
    <scope>NUCLEOTIDE SEQUENCE</scope>
    <source>
        <strain evidence="5">USNM1676648</strain>
        <tissue evidence="5">Polyp</tissue>
    </source>
</reference>
<dbReference type="InterPro" id="IPR003609">
    <property type="entry name" value="Pan_app"/>
</dbReference>
<dbReference type="EMBL" id="MU827782">
    <property type="protein sequence ID" value="KAJ7336623.1"/>
    <property type="molecule type" value="Genomic_DNA"/>
</dbReference>
<sequence length="235" mass="26855">MLTIIICVLYLNSQALAEDFTEGFTCPTDWLYLNGSCYRAYSTEQSWFDAAKFCQENQGELLSINSEGEQRFVYQRMAVNKTLWIGLVKDRSLGSFRWSNGDRLTYENWIIGEGSISGSEDCGEMTDYSVFHGQWNDKTCSVKQPYICEKGALRGRYFKSLPRRRLNEHVISQVTASSDIECLLLCQRHQNCMSVNYRPGDSRSTSPCELNGAIAKDFPGDLTDSMEFNYYESLV</sequence>
<dbReference type="SUPFAM" id="SSF56436">
    <property type="entry name" value="C-type lectin-like"/>
    <property type="match status" value="1"/>
</dbReference>
<feature type="chain" id="PRO_5040832230" evidence="2">
    <location>
        <begin position="18"/>
        <end position="235"/>
    </location>
</feature>
<dbReference type="Pfam" id="PF00059">
    <property type="entry name" value="Lectin_C"/>
    <property type="match status" value="1"/>
</dbReference>
<evidence type="ECO:0000256" key="1">
    <source>
        <dbReference type="ARBA" id="ARBA00023157"/>
    </source>
</evidence>
<feature type="domain" description="Apple" evidence="4">
    <location>
        <begin position="148"/>
        <end position="235"/>
    </location>
</feature>
<keyword evidence="1" id="KW-1015">Disulfide bond</keyword>
<dbReference type="CDD" id="cd00037">
    <property type="entry name" value="CLECT"/>
    <property type="match status" value="1"/>
</dbReference>
<dbReference type="AlphaFoldDB" id="A0A9X0CHL0"/>
<feature type="domain" description="C-type lectin" evidence="3">
    <location>
        <begin position="33"/>
        <end position="149"/>
    </location>
</feature>
<name>A0A9X0CHL0_9CNID</name>
<dbReference type="Gene3D" id="3.50.4.10">
    <property type="entry name" value="Hepatocyte Growth Factor"/>
    <property type="match status" value="1"/>
</dbReference>
<dbReference type="PANTHER" id="PTHR22803">
    <property type="entry name" value="MANNOSE, PHOSPHOLIPASE, LECTIN RECEPTOR RELATED"/>
    <property type="match status" value="1"/>
</dbReference>
<evidence type="ECO:0000256" key="2">
    <source>
        <dbReference type="SAM" id="SignalP"/>
    </source>
</evidence>
<dbReference type="PROSITE" id="PS50948">
    <property type="entry name" value="PAN"/>
    <property type="match status" value="1"/>
</dbReference>
<dbReference type="OrthoDB" id="441660at2759"/>
<protein>
    <submittedName>
        <fullName evidence="5">Uncharacterized protein</fullName>
    </submittedName>
</protein>
<feature type="signal peptide" evidence="2">
    <location>
        <begin position="1"/>
        <end position="17"/>
    </location>
</feature>
<dbReference type="SUPFAM" id="SSF57414">
    <property type="entry name" value="Hairpin loop containing domain-like"/>
    <property type="match status" value="1"/>
</dbReference>
<keyword evidence="2" id="KW-0732">Signal</keyword>
<dbReference type="InterPro" id="IPR016186">
    <property type="entry name" value="C-type_lectin-like/link_sf"/>
</dbReference>
<dbReference type="PROSITE" id="PS50041">
    <property type="entry name" value="C_TYPE_LECTIN_2"/>
    <property type="match status" value="1"/>
</dbReference>
<keyword evidence="6" id="KW-1185">Reference proteome</keyword>
<dbReference type="InterPro" id="IPR001304">
    <property type="entry name" value="C-type_lectin-like"/>
</dbReference>
<evidence type="ECO:0000313" key="5">
    <source>
        <dbReference type="EMBL" id="KAJ7336623.1"/>
    </source>
</evidence>
<organism evidence="5 6">
    <name type="scientific">Desmophyllum pertusum</name>
    <dbReference type="NCBI Taxonomy" id="174260"/>
    <lineage>
        <taxon>Eukaryota</taxon>
        <taxon>Metazoa</taxon>
        <taxon>Cnidaria</taxon>
        <taxon>Anthozoa</taxon>
        <taxon>Hexacorallia</taxon>
        <taxon>Scleractinia</taxon>
        <taxon>Caryophylliina</taxon>
        <taxon>Caryophylliidae</taxon>
        <taxon>Desmophyllum</taxon>
    </lineage>
</organism>
<accession>A0A9X0CHL0</accession>
<gene>
    <name evidence="5" type="ORF">OS493_011843</name>
</gene>
<evidence type="ECO:0000313" key="6">
    <source>
        <dbReference type="Proteomes" id="UP001163046"/>
    </source>
</evidence>
<dbReference type="Gene3D" id="3.10.100.10">
    <property type="entry name" value="Mannose-Binding Protein A, subunit A"/>
    <property type="match status" value="1"/>
</dbReference>
<dbReference type="SMART" id="SM00034">
    <property type="entry name" value="CLECT"/>
    <property type="match status" value="1"/>
</dbReference>
<dbReference type="InterPro" id="IPR016187">
    <property type="entry name" value="CTDL_fold"/>
</dbReference>